<evidence type="ECO:0000313" key="2">
    <source>
        <dbReference type="EMBL" id="TQJ00701.1"/>
    </source>
</evidence>
<feature type="domain" description="Aminoglycoside phosphotransferase" evidence="1">
    <location>
        <begin position="89"/>
        <end position="291"/>
    </location>
</feature>
<organism evidence="2 3">
    <name type="scientific">Amycolatopsis cihanbeyliensis</name>
    <dbReference type="NCBI Taxonomy" id="1128664"/>
    <lineage>
        <taxon>Bacteria</taxon>
        <taxon>Bacillati</taxon>
        <taxon>Actinomycetota</taxon>
        <taxon>Actinomycetes</taxon>
        <taxon>Pseudonocardiales</taxon>
        <taxon>Pseudonocardiaceae</taxon>
        <taxon>Amycolatopsis</taxon>
    </lineage>
</organism>
<dbReference type="SUPFAM" id="SSF56112">
    <property type="entry name" value="Protein kinase-like (PK-like)"/>
    <property type="match status" value="1"/>
</dbReference>
<keyword evidence="2" id="KW-0808">Transferase</keyword>
<accession>A0A542DC97</accession>
<dbReference type="AlphaFoldDB" id="A0A542DC97"/>
<dbReference type="InterPro" id="IPR002575">
    <property type="entry name" value="Aminoglycoside_PTrfase"/>
</dbReference>
<comment type="caution">
    <text evidence="2">The sequence shown here is derived from an EMBL/GenBank/DDBJ whole genome shotgun (WGS) entry which is preliminary data.</text>
</comment>
<dbReference type="Pfam" id="PF01636">
    <property type="entry name" value="APH"/>
    <property type="match status" value="1"/>
</dbReference>
<dbReference type="Proteomes" id="UP000320876">
    <property type="component" value="Unassembled WGS sequence"/>
</dbReference>
<proteinExistence type="predicted"/>
<dbReference type="InterPro" id="IPR011009">
    <property type="entry name" value="Kinase-like_dom_sf"/>
</dbReference>
<sequence length="341" mass="36847">MHGKAGNPATFRSAERASEMLAPDTSLAIPAQVRMHGNRDAETARADSSGARLDAVRAVLADACAEAGLTTRDATLVRLVGNAVFRLPHDRVYVKITLTPRLAHRAGNAVVAARLLAEHGIPAVRPVGELRQPVLVGGYAVTFWHEVAGGTEPTTAELGRLLLGMHRLPVGTSGLSRWDPLPDLRHRLRDAGGWPASDLAFLAARCDAVAAALPKLRYVLPAGVVHGDARLGNLLAGPDGPVLCDFDTTGIGPVEWDLVPAAVAQLRFHDARRLHDDLAAAYGFDVTRWEGFPVLRELRELKLVASALPIAHGDPELLAQLRHRLRTFRNGDTTARWTRYR</sequence>
<keyword evidence="3" id="KW-1185">Reference proteome</keyword>
<evidence type="ECO:0000313" key="3">
    <source>
        <dbReference type="Proteomes" id="UP000320876"/>
    </source>
</evidence>
<evidence type="ECO:0000259" key="1">
    <source>
        <dbReference type="Pfam" id="PF01636"/>
    </source>
</evidence>
<reference evidence="2 3" key="1">
    <citation type="submission" date="2019-06" db="EMBL/GenBank/DDBJ databases">
        <title>Sequencing the genomes of 1000 actinobacteria strains.</title>
        <authorList>
            <person name="Klenk H.-P."/>
        </authorList>
    </citation>
    <scope>NUCLEOTIDE SEQUENCE [LARGE SCALE GENOMIC DNA]</scope>
    <source>
        <strain evidence="2 3">DSM 45679</strain>
    </source>
</reference>
<dbReference type="Gene3D" id="3.90.1200.10">
    <property type="match status" value="1"/>
</dbReference>
<dbReference type="EMBL" id="VFML01000001">
    <property type="protein sequence ID" value="TQJ00701.1"/>
    <property type="molecule type" value="Genomic_DNA"/>
</dbReference>
<name>A0A542DC97_AMYCI</name>
<gene>
    <name evidence="2" type="ORF">FB471_0347</name>
</gene>
<dbReference type="GO" id="GO:0016740">
    <property type="term" value="F:transferase activity"/>
    <property type="evidence" value="ECO:0007669"/>
    <property type="project" value="UniProtKB-KW"/>
</dbReference>
<protein>
    <submittedName>
        <fullName evidence="2">Phosphotransferase family enzyme</fullName>
    </submittedName>
</protein>